<evidence type="ECO:0000313" key="11">
    <source>
        <dbReference type="Proteomes" id="UP000539313"/>
    </source>
</evidence>
<protein>
    <submittedName>
        <fullName evidence="10">Type VII secretion-associated serine protease mycosin</fullName>
    </submittedName>
</protein>
<feature type="active site" description="Charge relay system" evidence="5">
    <location>
        <position position="68"/>
    </location>
</feature>
<reference evidence="10 11" key="1">
    <citation type="submission" date="2020-08" db="EMBL/GenBank/DDBJ databases">
        <title>Sequencing the genomes of 1000 actinobacteria strains.</title>
        <authorList>
            <person name="Klenk H.-P."/>
        </authorList>
    </citation>
    <scope>NUCLEOTIDE SEQUENCE [LARGE SCALE GENOMIC DNA]</scope>
    <source>
        <strain evidence="10 11">DSM 45823</strain>
    </source>
</reference>
<feature type="transmembrane region" description="Helical" evidence="7">
    <location>
        <begin position="375"/>
        <end position="398"/>
    </location>
</feature>
<dbReference type="PRINTS" id="PR00723">
    <property type="entry name" value="SUBTILISIN"/>
</dbReference>
<dbReference type="SUPFAM" id="SSF52743">
    <property type="entry name" value="Subtilisin-like"/>
    <property type="match status" value="1"/>
</dbReference>
<gene>
    <name evidence="10" type="ORF">HNR21_006423</name>
</gene>
<dbReference type="InterPro" id="IPR050131">
    <property type="entry name" value="Peptidase_S8_subtilisin-like"/>
</dbReference>
<dbReference type="InterPro" id="IPR015500">
    <property type="entry name" value="Peptidase_S8_subtilisin-rel"/>
</dbReference>
<keyword evidence="7" id="KW-0812">Transmembrane</keyword>
<dbReference type="GO" id="GO:0006508">
    <property type="term" value="P:proteolysis"/>
    <property type="evidence" value="ECO:0007669"/>
    <property type="project" value="UniProtKB-KW"/>
</dbReference>
<feature type="signal peptide" evidence="8">
    <location>
        <begin position="1"/>
        <end position="34"/>
    </location>
</feature>
<evidence type="ECO:0000256" key="3">
    <source>
        <dbReference type="ARBA" id="ARBA00022801"/>
    </source>
</evidence>
<dbReference type="GO" id="GO:0004252">
    <property type="term" value="F:serine-type endopeptidase activity"/>
    <property type="evidence" value="ECO:0007669"/>
    <property type="project" value="UniProtKB-UniRule"/>
</dbReference>
<feature type="active site" description="Charge relay system" evidence="5">
    <location>
        <position position="102"/>
    </location>
</feature>
<evidence type="ECO:0000256" key="8">
    <source>
        <dbReference type="SAM" id="SignalP"/>
    </source>
</evidence>
<keyword evidence="7" id="KW-1133">Transmembrane helix</keyword>
<feature type="compositionally biased region" description="Pro residues" evidence="6">
    <location>
        <begin position="420"/>
        <end position="440"/>
    </location>
</feature>
<evidence type="ECO:0000256" key="6">
    <source>
        <dbReference type="SAM" id="MobiDB-lite"/>
    </source>
</evidence>
<proteinExistence type="inferred from homology"/>
<dbReference type="Proteomes" id="UP000539313">
    <property type="component" value="Unassembled WGS sequence"/>
</dbReference>
<evidence type="ECO:0000259" key="9">
    <source>
        <dbReference type="Pfam" id="PF00082"/>
    </source>
</evidence>
<feature type="compositionally biased region" description="Pro residues" evidence="6">
    <location>
        <begin position="491"/>
        <end position="519"/>
    </location>
</feature>
<keyword evidence="4 5" id="KW-0720">Serine protease</keyword>
<dbReference type="PANTHER" id="PTHR43806">
    <property type="entry name" value="PEPTIDASE S8"/>
    <property type="match status" value="1"/>
</dbReference>
<keyword evidence="2 5" id="KW-0645">Protease</keyword>
<dbReference type="AlphaFoldDB" id="A0A7W3N4S1"/>
<comment type="caution">
    <text evidence="10">The sequence shown here is derived from an EMBL/GenBank/DDBJ whole genome shotgun (WGS) entry which is preliminary data.</text>
</comment>
<comment type="similarity">
    <text evidence="1 5">Belongs to the peptidase S8 family.</text>
</comment>
<evidence type="ECO:0000256" key="1">
    <source>
        <dbReference type="ARBA" id="ARBA00011073"/>
    </source>
</evidence>
<feature type="active site" description="Charge relay system" evidence="5">
    <location>
        <position position="278"/>
    </location>
</feature>
<sequence>MLRRPGRTGLVARAGAVLAAVGLAVAPVAVPAHADEIRDRQQPILRALGVPEAWKITRGAGVTVAVVDSGVDPGQADLRGSVTAGPNMLADIDGRRPPVGRHGTGMASLIAGHGHGPGGRDGVIGVAPQARILSLRVIAEPGDPSYALYRSGRESDSVARGIRYAADNGADVINLSIGNDRPDPEEREAVAHAIAKGAVVISAVGNDGDERDRLDENGFAPYSYPASYPGVIGVAATGRGNDRAPFSNRNHSVVVSAPGVGIPVAGPGDDYFLTEGTSDASALVSGIAALIRSRHPDLRPALVRQALLDSTRHRPAGEYDASVGFGQVHAGAALRAAARLAAARDPGGLPADERFGADAPGPVKVIDRPVWLEPVAIAAIVLCLGGVAGGGALAVTLWRRTRPLPWWAGPVAVAGPPPRPVPPPLVFDDAAPPPERPAGPPVFERPEAPAATETPAPERPAAPVVPAAPPGVRMPAPTFEHPTQPSGPSGLMPPPPEPSLLNRPDPPPRSARPQFEPPA</sequence>
<name>A0A7W3N4S1_9ACTN</name>
<dbReference type="InterPro" id="IPR000209">
    <property type="entry name" value="Peptidase_S8/S53_dom"/>
</dbReference>
<dbReference type="InterPro" id="IPR036852">
    <property type="entry name" value="Peptidase_S8/S53_dom_sf"/>
</dbReference>
<dbReference type="PROSITE" id="PS51892">
    <property type="entry name" value="SUBTILASE"/>
    <property type="match status" value="1"/>
</dbReference>
<dbReference type="PANTHER" id="PTHR43806:SF11">
    <property type="entry name" value="CEREVISIN-RELATED"/>
    <property type="match status" value="1"/>
</dbReference>
<feature type="domain" description="Peptidase S8/S53" evidence="9">
    <location>
        <begin position="59"/>
        <end position="326"/>
    </location>
</feature>
<keyword evidence="8" id="KW-0732">Signal</keyword>
<dbReference type="EMBL" id="JACJII010000001">
    <property type="protein sequence ID" value="MBA9007541.1"/>
    <property type="molecule type" value="Genomic_DNA"/>
</dbReference>
<feature type="region of interest" description="Disordered" evidence="6">
    <location>
        <begin position="420"/>
        <end position="519"/>
    </location>
</feature>
<dbReference type="Gene3D" id="3.40.50.200">
    <property type="entry name" value="Peptidase S8/S53 domain"/>
    <property type="match status" value="1"/>
</dbReference>
<accession>A0A7W3N4S1</accession>
<dbReference type="RefSeq" id="WP_220500380.1">
    <property type="nucleotide sequence ID" value="NZ_JACJII010000001.1"/>
</dbReference>
<keyword evidence="7" id="KW-0472">Membrane</keyword>
<evidence type="ECO:0000256" key="4">
    <source>
        <dbReference type="ARBA" id="ARBA00022825"/>
    </source>
</evidence>
<organism evidence="10 11">
    <name type="scientific">Thermomonospora cellulosilytica</name>
    <dbReference type="NCBI Taxonomy" id="1411118"/>
    <lineage>
        <taxon>Bacteria</taxon>
        <taxon>Bacillati</taxon>
        <taxon>Actinomycetota</taxon>
        <taxon>Actinomycetes</taxon>
        <taxon>Streptosporangiales</taxon>
        <taxon>Thermomonosporaceae</taxon>
        <taxon>Thermomonospora</taxon>
    </lineage>
</organism>
<feature type="chain" id="PRO_5030785049" evidence="8">
    <location>
        <begin position="35"/>
        <end position="519"/>
    </location>
</feature>
<evidence type="ECO:0000256" key="5">
    <source>
        <dbReference type="PROSITE-ProRule" id="PRU01240"/>
    </source>
</evidence>
<evidence type="ECO:0000256" key="2">
    <source>
        <dbReference type="ARBA" id="ARBA00022670"/>
    </source>
</evidence>
<evidence type="ECO:0000256" key="7">
    <source>
        <dbReference type="SAM" id="Phobius"/>
    </source>
</evidence>
<keyword evidence="3 5" id="KW-0378">Hydrolase</keyword>
<dbReference type="Pfam" id="PF00082">
    <property type="entry name" value="Peptidase_S8"/>
    <property type="match status" value="1"/>
</dbReference>
<keyword evidence="11" id="KW-1185">Reference proteome</keyword>
<evidence type="ECO:0000313" key="10">
    <source>
        <dbReference type="EMBL" id="MBA9007541.1"/>
    </source>
</evidence>
<feature type="compositionally biased region" description="Low complexity" evidence="6">
    <location>
        <begin position="448"/>
        <end position="477"/>
    </location>
</feature>